<evidence type="ECO:0000313" key="2">
    <source>
        <dbReference type="Proteomes" id="UP000680038"/>
    </source>
</evidence>
<keyword evidence="2" id="KW-1185">Reference proteome</keyword>
<dbReference type="Proteomes" id="UP000680038">
    <property type="component" value="Unassembled WGS sequence"/>
</dbReference>
<organism evidence="1 2">
    <name type="scientific">Dyadobacter helix</name>
    <dbReference type="NCBI Taxonomy" id="2822344"/>
    <lineage>
        <taxon>Bacteria</taxon>
        <taxon>Pseudomonadati</taxon>
        <taxon>Bacteroidota</taxon>
        <taxon>Cytophagia</taxon>
        <taxon>Cytophagales</taxon>
        <taxon>Spirosomataceae</taxon>
        <taxon>Dyadobacter</taxon>
    </lineage>
</organism>
<name>A0A916JCM7_9BACT</name>
<proteinExistence type="predicted"/>
<dbReference type="AlphaFoldDB" id="A0A916JCM7"/>
<sequence>MFSVLEICPPLFKTEEKLLLELNQKNKAGAYLLAFYAPGTGWVIQMRNPGNDPGRARKLYFLSA</sequence>
<dbReference type="EMBL" id="CAJRAF010000002">
    <property type="protein sequence ID" value="CAG5002912.1"/>
    <property type="molecule type" value="Genomic_DNA"/>
</dbReference>
<protein>
    <submittedName>
        <fullName evidence="1">Uncharacterized protein</fullName>
    </submittedName>
</protein>
<comment type="caution">
    <text evidence="1">The sequence shown here is derived from an EMBL/GenBank/DDBJ whole genome shotgun (WGS) entry which is preliminary data.</text>
</comment>
<evidence type="ECO:0000313" key="1">
    <source>
        <dbReference type="EMBL" id="CAG5002912.1"/>
    </source>
</evidence>
<accession>A0A916JCM7</accession>
<gene>
    <name evidence="1" type="ORF">DYBT9275_02996</name>
</gene>
<reference evidence="1" key="1">
    <citation type="submission" date="2021-04" db="EMBL/GenBank/DDBJ databases">
        <authorList>
            <person name="Rodrigo-Torres L."/>
            <person name="Arahal R. D."/>
            <person name="Lucena T."/>
        </authorList>
    </citation>
    <scope>NUCLEOTIDE SEQUENCE</scope>
    <source>
        <strain evidence="1">CECT 9275</strain>
    </source>
</reference>